<dbReference type="Proteomes" id="UP001234787">
    <property type="component" value="Unassembled WGS sequence"/>
</dbReference>
<dbReference type="EMBL" id="BSEH01000022">
    <property type="protein sequence ID" value="GLJ56522.1"/>
    <property type="molecule type" value="Genomic_DNA"/>
</dbReference>
<reference evidence="2" key="1">
    <citation type="submission" date="2022-12" db="EMBL/GenBank/DDBJ databases">
        <title>Chromosome-Level Genome Assembly of Japanese Cedar (Cryptomeriajaponica D. Don).</title>
        <authorList>
            <person name="Fujino T."/>
            <person name="Yamaguchi K."/>
            <person name="Yokoyama T."/>
            <person name="Hamanaka T."/>
            <person name="Harazono Y."/>
            <person name="Kamada H."/>
            <person name="Kobayashi W."/>
            <person name="Ujino-Ihara T."/>
            <person name="Uchiyama K."/>
            <person name="Matsumoto A."/>
            <person name="Izuno A."/>
            <person name="Tsumura Y."/>
            <person name="Toyoda A."/>
            <person name="Shigenobu S."/>
            <person name="Moriguchi Y."/>
            <person name="Ueno S."/>
            <person name="Kasahara M."/>
        </authorList>
    </citation>
    <scope>NUCLEOTIDE SEQUENCE</scope>
</reference>
<evidence type="ECO:0000256" key="1">
    <source>
        <dbReference type="SAM" id="MobiDB-lite"/>
    </source>
</evidence>
<proteinExistence type="predicted"/>
<accession>A0AAD3NPU2</accession>
<feature type="region of interest" description="Disordered" evidence="1">
    <location>
        <begin position="41"/>
        <end position="101"/>
    </location>
</feature>
<keyword evidence="3" id="KW-1185">Reference proteome</keyword>
<comment type="caution">
    <text evidence="2">The sequence shown here is derived from an EMBL/GenBank/DDBJ whole genome shotgun (WGS) entry which is preliminary data.</text>
</comment>
<sequence>MKEHHTHELKWLENVRLAVNRLQGMKRVNQNHCLSRLFRNRERSPRVDSLGASLPSPLLGSGSVFPSPLTQSQGHSLIMRGDDIGSRSSPPAGPVIYKNEE</sequence>
<dbReference type="AlphaFoldDB" id="A0AAD3NPU2"/>
<evidence type="ECO:0000313" key="2">
    <source>
        <dbReference type="EMBL" id="GLJ56522.1"/>
    </source>
</evidence>
<organism evidence="2 3">
    <name type="scientific">Cryptomeria japonica</name>
    <name type="common">Japanese cedar</name>
    <name type="synonym">Cupressus japonica</name>
    <dbReference type="NCBI Taxonomy" id="3369"/>
    <lineage>
        <taxon>Eukaryota</taxon>
        <taxon>Viridiplantae</taxon>
        <taxon>Streptophyta</taxon>
        <taxon>Embryophyta</taxon>
        <taxon>Tracheophyta</taxon>
        <taxon>Spermatophyta</taxon>
        <taxon>Pinopsida</taxon>
        <taxon>Pinidae</taxon>
        <taxon>Conifers II</taxon>
        <taxon>Cupressales</taxon>
        <taxon>Cupressaceae</taxon>
        <taxon>Cryptomeria</taxon>
    </lineage>
</organism>
<feature type="compositionally biased region" description="Low complexity" evidence="1">
    <location>
        <begin position="49"/>
        <end position="69"/>
    </location>
</feature>
<protein>
    <submittedName>
        <fullName evidence="2">Uncharacterized protein</fullName>
    </submittedName>
</protein>
<name>A0AAD3NPU2_CRYJA</name>
<evidence type="ECO:0000313" key="3">
    <source>
        <dbReference type="Proteomes" id="UP001234787"/>
    </source>
</evidence>
<gene>
    <name evidence="2" type="ORF">SUGI_1226750</name>
</gene>